<dbReference type="PANTHER" id="PTHR35889">
    <property type="entry name" value="CYCLOINULO-OLIGOSACCHARIDE FRUCTANOTRANSFERASE-RELATED"/>
    <property type="match status" value="1"/>
</dbReference>
<keyword evidence="6" id="KW-1185">Reference proteome</keyword>
<dbReference type="Pfam" id="PF13385">
    <property type="entry name" value="Laminin_G_3"/>
    <property type="match status" value="1"/>
</dbReference>
<dbReference type="eggNOG" id="COG2010">
    <property type="taxonomic scope" value="Bacteria"/>
</dbReference>
<evidence type="ECO:0000256" key="3">
    <source>
        <dbReference type="SAM" id="SignalP"/>
    </source>
</evidence>
<dbReference type="Gene3D" id="2.60.120.200">
    <property type="match status" value="1"/>
</dbReference>
<dbReference type="GO" id="GO:0009055">
    <property type="term" value="F:electron transfer activity"/>
    <property type="evidence" value="ECO:0007669"/>
    <property type="project" value="InterPro"/>
</dbReference>
<dbReference type="InParanoid" id="B4CV03"/>
<dbReference type="Pfam" id="PF07583">
    <property type="entry name" value="PSCyt2"/>
    <property type="match status" value="1"/>
</dbReference>
<dbReference type="InterPro" id="IPR011444">
    <property type="entry name" value="DUF1549"/>
</dbReference>
<keyword evidence="1 3" id="KW-0732">Signal</keyword>
<dbReference type="AlphaFoldDB" id="B4CV03"/>
<protein>
    <recommendedName>
        <fullName evidence="4">LamG-like jellyroll fold domain-containing protein</fullName>
    </recommendedName>
</protein>
<comment type="caution">
    <text evidence="5">The sequence shown here is derived from an EMBL/GenBank/DDBJ whole genome shotgun (WGS) entry which is preliminary data.</text>
</comment>
<evidence type="ECO:0000313" key="6">
    <source>
        <dbReference type="Proteomes" id="UP000005824"/>
    </source>
</evidence>
<evidence type="ECO:0000256" key="2">
    <source>
        <dbReference type="ARBA" id="ARBA00023157"/>
    </source>
</evidence>
<evidence type="ECO:0000256" key="1">
    <source>
        <dbReference type="ARBA" id="ARBA00022729"/>
    </source>
</evidence>
<feature type="chain" id="PRO_5002800124" description="LamG-like jellyroll fold domain-containing protein" evidence="3">
    <location>
        <begin position="26"/>
        <end position="1049"/>
    </location>
</feature>
<dbReference type="InterPro" id="IPR011429">
    <property type="entry name" value="Cyt_c_Planctomycete-type"/>
</dbReference>
<dbReference type="PANTHER" id="PTHR35889:SF3">
    <property type="entry name" value="F-BOX DOMAIN-CONTAINING PROTEIN"/>
    <property type="match status" value="1"/>
</dbReference>
<evidence type="ECO:0000259" key="4">
    <source>
        <dbReference type="SMART" id="SM00560"/>
    </source>
</evidence>
<proteinExistence type="predicted"/>
<dbReference type="EMBL" id="ABVL01000001">
    <property type="protein sequence ID" value="EDY22391.1"/>
    <property type="molecule type" value="Genomic_DNA"/>
</dbReference>
<dbReference type="SUPFAM" id="SSF49899">
    <property type="entry name" value="Concanavalin A-like lectins/glucanases"/>
    <property type="match status" value="1"/>
</dbReference>
<dbReference type="Proteomes" id="UP000005824">
    <property type="component" value="Unassembled WGS sequence"/>
</dbReference>
<dbReference type="SMART" id="SM00560">
    <property type="entry name" value="LamGL"/>
    <property type="match status" value="1"/>
</dbReference>
<sequence precursor="true">MMKRKCLLFITAFAICPLMGGRIQAADAPMRFNRDIRPILAENCFACHGPDPIARKASLRLDQVEGFFGKRKGGPVVIKGWPEKSPLYRRLSSKDEDEVMPPPESHHELTPQQIALFRKWIAQGAPWQPHWSFIKPERPPLPLTKDTSWARNPIDRFVQAKLESHGLAPAREADPRALVRRVSLDLTGLPPAPEIIDHFLHDPAPDRYEKLVDRLMASPRYGEHRARYWLDAARYADTHGLNADNYSEEWPYRDWVIDAFNRNMPFDQFTIEQIAGDLLPHPTQSQLIATGFHRCNMTTSEGGTFPDENLSNYARERVETTSWVWLGLTANCAVCHDHKFDPITTKDFYAMSAFFRNTTQEGLDNDVRDTAPVLVMPSDKDAPRWKALPQEIGAIDAELAARRKQIEPDFQNWSRTVTAEKIRARIKGNVVSLPLDEGNVKELHGTVAGSPRTLARQQDYLTEPGKAGQALVIDKDTTLDLGDVANFERDQPFSVSAWIRTSGDGTLLSRVDPAKGYRGWSIAIKEQKIFVYLVERWRDEAILAIATDAKMKLNEWSHIAVTYDGSGKGSGIRVFVNGKPIEVRDNGYTLTDSIRVAAPLRLGQQGGRQSFTGAVQEVQVFDRALTSVEVRGLLHLLDVLHPTGGDMGRNAEQLSDVYLAGDPGAVDILRKLDRLEAEKQSIYDRCVVSPIQQERMNSKPTAHILRRGQYEQPGEEVGPAVFSALHPMPKNAPRNRLGLAQWLVDPANPLTARVIVNRLWQEVFGTGLVKTAEDFGIMGEPPSHPELLDWLAVEFRESGWDMKHIMRLIVTSATYRQAVVLTPEKIEHDPQNRLLSRGPRFRMDAEMVRDYALAASGELSSTIGGASAKPYQPEGVWETIALPASNTRVYQQDHGENLYRRSLYTFWKRSAPPPAMEAFNAPTRETSCLRRERTDTPLQALVTMNDTQFVEAARVLASHAFAAGAGNGERTIDYIAESLLCRPLRPEEETIVRKNQNRWRAYYLDHPEDAKALLAIGETPVNGSLPAPELAAWTMTCNQLMNLDEVLNK</sequence>
<gene>
    <name evidence="5" type="ORF">CfE428DRAFT_0516</name>
</gene>
<reference evidence="5 6" key="1">
    <citation type="journal article" date="2011" name="J. Bacteriol.">
        <title>Genome sequence of Chthoniobacter flavus Ellin428, an aerobic heterotrophic soil bacterium.</title>
        <authorList>
            <person name="Kant R."/>
            <person name="van Passel M.W."/>
            <person name="Palva A."/>
            <person name="Lucas S."/>
            <person name="Lapidus A."/>
            <person name="Glavina Del Rio T."/>
            <person name="Dalin E."/>
            <person name="Tice H."/>
            <person name="Bruce D."/>
            <person name="Goodwin L."/>
            <person name="Pitluck S."/>
            <person name="Larimer F.W."/>
            <person name="Land M.L."/>
            <person name="Hauser L."/>
            <person name="Sangwan P."/>
            <person name="de Vos W.M."/>
            <person name="Janssen P.H."/>
            <person name="Smidt H."/>
        </authorList>
    </citation>
    <scope>NUCLEOTIDE SEQUENCE [LARGE SCALE GENOMIC DNA]</scope>
    <source>
        <strain evidence="5 6">Ellin428</strain>
    </source>
</reference>
<dbReference type="RefSeq" id="WP_006977843.1">
    <property type="nucleotide sequence ID" value="NZ_ABVL01000001.1"/>
</dbReference>
<dbReference type="Pfam" id="PF07587">
    <property type="entry name" value="PSD1"/>
    <property type="match status" value="1"/>
</dbReference>
<dbReference type="InterPro" id="IPR036909">
    <property type="entry name" value="Cyt_c-like_dom_sf"/>
</dbReference>
<dbReference type="Pfam" id="PF07635">
    <property type="entry name" value="PSCyt1"/>
    <property type="match status" value="1"/>
</dbReference>
<dbReference type="InterPro" id="IPR022655">
    <property type="entry name" value="DUF1553"/>
</dbReference>
<feature type="domain" description="LamG-like jellyroll fold" evidence="4">
    <location>
        <begin position="491"/>
        <end position="628"/>
    </location>
</feature>
<dbReference type="STRING" id="497964.CfE428DRAFT_0516"/>
<name>B4CV03_9BACT</name>
<dbReference type="InterPro" id="IPR013320">
    <property type="entry name" value="ConA-like_dom_sf"/>
</dbReference>
<dbReference type="SUPFAM" id="SSF46626">
    <property type="entry name" value="Cytochrome c"/>
    <property type="match status" value="1"/>
</dbReference>
<dbReference type="GO" id="GO:0020037">
    <property type="term" value="F:heme binding"/>
    <property type="evidence" value="ECO:0007669"/>
    <property type="project" value="InterPro"/>
</dbReference>
<dbReference type="InterPro" id="IPR006558">
    <property type="entry name" value="LamG-like"/>
</dbReference>
<keyword evidence="2" id="KW-1015">Disulfide bond</keyword>
<accession>B4CV03</accession>
<feature type="signal peptide" evidence="3">
    <location>
        <begin position="1"/>
        <end position="25"/>
    </location>
</feature>
<evidence type="ECO:0000313" key="5">
    <source>
        <dbReference type="EMBL" id="EDY22391.1"/>
    </source>
</evidence>
<organism evidence="5 6">
    <name type="scientific">Chthoniobacter flavus Ellin428</name>
    <dbReference type="NCBI Taxonomy" id="497964"/>
    <lineage>
        <taxon>Bacteria</taxon>
        <taxon>Pseudomonadati</taxon>
        <taxon>Verrucomicrobiota</taxon>
        <taxon>Spartobacteria</taxon>
        <taxon>Chthoniobacterales</taxon>
        <taxon>Chthoniobacteraceae</taxon>
        <taxon>Chthoniobacter</taxon>
    </lineage>
</organism>